<dbReference type="EMBL" id="ADMG01000031">
    <property type="protein sequence ID" value="EKB31237.1"/>
    <property type="molecule type" value="Genomic_DNA"/>
</dbReference>
<dbReference type="AlphaFoldDB" id="K1JU98"/>
<dbReference type="STRING" id="742823.HMPREF9465_01342"/>
<gene>
    <name evidence="9" type="ORF">HMPREF9465_01342</name>
</gene>
<dbReference type="PANTHER" id="PTHR36838:SF3">
    <property type="entry name" value="TRANSPORTER AUXIN EFFLUX CARRIER EC FAMILY"/>
    <property type="match status" value="1"/>
</dbReference>
<name>K1JU98_9BURK</name>
<evidence type="ECO:0000313" key="10">
    <source>
        <dbReference type="Proteomes" id="UP000005835"/>
    </source>
</evidence>
<dbReference type="InterPro" id="IPR004776">
    <property type="entry name" value="Mem_transp_PIN-like"/>
</dbReference>
<comment type="subcellular location">
    <subcellularLocation>
        <location evidence="1">Cell membrane</location>
        <topology evidence="1">Multi-pass membrane protein</topology>
    </subcellularLocation>
</comment>
<proteinExistence type="inferred from homology"/>
<feature type="transmembrane region" description="Helical" evidence="8">
    <location>
        <begin position="228"/>
        <end position="246"/>
    </location>
</feature>
<evidence type="ECO:0000256" key="1">
    <source>
        <dbReference type="ARBA" id="ARBA00004651"/>
    </source>
</evidence>
<keyword evidence="3" id="KW-0813">Transport</keyword>
<evidence type="ECO:0008006" key="11">
    <source>
        <dbReference type="Google" id="ProtNLM"/>
    </source>
</evidence>
<evidence type="ECO:0000313" key="9">
    <source>
        <dbReference type="EMBL" id="EKB31237.1"/>
    </source>
</evidence>
<dbReference type="GO" id="GO:0005886">
    <property type="term" value="C:plasma membrane"/>
    <property type="evidence" value="ECO:0007669"/>
    <property type="project" value="UniProtKB-SubCell"/>
</dbReference>
<evidence type="ECO:0000256" key="4">
    <source>
        <dbReference type="ARBA" id="ARBA00022475"/>
    </source>
</evidence>
<feature type="transmembrane region" description="Helical" evidence="8">
    <location>
        <begin position="119"/>
        <end position="143"/>
    </location>
</feature>
<dbReference type="RefSeq" id="WP_005435376.1">
    <property type="nucleotide sequence ID" value="NZ_JH815516.1"/>
</dbReference>
<evidence type="ECO:0000256" key="6">
    <source>
        <dbReference type="ARBA" id="ARBA00022989"/>
    </source>
</evidence>
<feature type="transmembrane region" description="Helical" evidence="8">
    <location>
        <begin position="252"/>
        <end position="273"/>
    </location>
</feature>
<keyword evidence="6 8" id="KW-1133">Transmembrane helix</keyword>
<evidence type="ECO:0000256" key="7">
    <source>
        <dbReference type="ARBA" id="ARBA00023136"/>
    </source>
</evidence>
<organism evidence="9 10">
    <name type="scientific">Sutterella wadsworthensis 2_1_59BFAA</name>
    <dbReference type="NCBI Taxonomy" id="742823"/>
    <lineage>
        <taxon>Bacteria</taxon>
        <taxon>Pseudomonadati</taxon>
        <taxon>Pseudomonadota</taxon>
        <taxon>Betaproteobacteria</taxon>
        <taxon>Burkholderiales</taxon>
        <taxon>Sutterellaceae</taxon>
        <taxon>Sutterella</taxon>
    </lineage>
</organism>
<protein>
    <recommendedName>
        <fullName evidence="11">Auxin efflux carrier</fullName>
    </recommendedName>
</protein>
<dbReference type="PANTHER" id="PTHR36838">
    <property type="entry name" value="AUXIN EFFLUX CARRIER FAMILY PROTEIN"/>
    <property type="match status" value="1"/>
</dbReference>
<evidence type="ECO:0000256" key="8">
    <source>
        <dbReference type="SAM" id="Phobius"/>
    </source>
</evidence>
<keyword evidence="7 8" id="KW-0472">Membrane</keyword>
<dbReference type="InterPro" id="IPR038770">
    <property type="entry name" value="Na+/solute_symporter_sf"/>
</dbReference>
<feature type="transmembrane region" description="Helical" evidence="8">
    <location>
        <begin position="31"/>
        <end position="50"/>
    </location>
</feature>
<keyword evidence="10" id="KW-1185">Reference proteome</keyword>
<dbReference type="PATRIC" id="fig|742823.3.peg.1327"/>
<dbReference type="Pfam" id="PF01758">
    <property type="entry name" value="SBF"/>
    <property type="match status" value="1"/>
</dbReference>
<dbReference type="Gene3D" id="1.20.1530.20">
    <property type="match status" value="1"/>
</dbReference>
<feature type="transmembrane region" description="Helical" evidence="8">
    <location>
        <begin position="163"/>
        <end position="183"/>
    </location>
</feature>
<evidence type="ECO:0000256" key="5">
    <source>
        <dbReference type="ARBA" id="ARBA00022692"/>
    </source>
</evidence>
<feature type="transmembrane region" description="Helical" evidence="8">
    <location>
        <begin position="189"/>
        <end position="208"/>
    </location>
</feature>
<keyword evidence="5 8" id="KW-0812">Transmembrane</keyword>
<dbReference type="GO" id="GO:0055085">
    <property type="term" value="P:transmembrane transport"/>
    <property type="evidence" value="ECO:0007669"/>
    <property type="project" value="InterPro"/>
</dbReference>
<keyword evidence="4" id="KW-1003">Cell membrane</keyword>
<comment type="caution">
    <text evidence="9">The sequence shown here is derived from an EMBL/GenBank/DDBJ whole genome shotgun (WGS) entry which is preliminary data.</text>
</comment>
<dbReference type="eggNOG" id="COG0679">
    <property type="taxonomic scope" value="Bacteria"/>
</dbReference>
<reference evidence="9 10" key="1">
    <citation type="submission" date="2012-05" db="EMBL/GenBank/DDBJ databases">
        <title>The Genome Sequence of Sutterella wadsworthensis 2_1_59BFAA.</title>
        <authorList>
            <consortium name="The Broad Institute Genome Sequencing Platform"/>
            <person name="Earl A."/>
            <person name="Ward D."/>
            <person name="Feldgarden M."/>
            <person name="Gevers D."/>
            <person name="Daigneault M."/>
            <person name="Strauss J."/>
            <person name="Allen-Vercoe E."/>
            <person name="Walker B."/>
            <person name="Young S.K."/>
            <person name="Zeng Q."/>
            <person name="Gargeya S."/>
            <person name="Fitzgerald M."/>
            <person name="Haas B."/>
            <person name="Abouelleil A."/>
            <person name="Alvarado L."/>
            <person name="Arachchi H.M."/>
            <person name="Berlin A.M."/>
            <person name="Chapman S.B."/>
            <person name="Goldberg J."/>
            <person name="Griggs A."/>
            <person name="Gujja S."/>
            <person name="Hansen M."/>
            <person name="Howarth C."/>
            <person name="Imamovic A."/>
            <person name="Larimer J."/>
            <person name="McCowen C."/>
            <person name="Montmayeur A."/>
            <person name="Murphy C."/>
            <person name="Neiman D."/>
            <person name="Pearson M."/>
            <person name="Priest M."/>
            <person name="Roberts A."/>
            <person name="Saif S."/>
            <person name="Shea T."/>
            <person name="Sisk P."/>
            <person name="Sykes S."/>
            <person name="Wortman J."/>
            <person name="Nusbaum C."/>
            <person name="Birren B."/>
        </authorList>
    </citation>
    <scope>NUCLEOTIDE SEQUENCE [LARGE SCALE GENOMIC DNA]</scope>
    <source>
        <strain evidence="9 10">2_1_59BFAA</strain>
    </source>
</reference>
<dbReference type="HOGENOM" id="CLU_056175_6_0_4"/>
<evidence type="ECO:0000256" key="3">
    <source>
        <dbReference type="ARBA" id="ARBA00022448"/>
    </source>
</evidence>
<dbReference type="Pfam" id="PF03547">
    <property type="entry name" value="Mem_trans"/>
    <property type="match status" value="1"/>
</dbReference>
<feature type="transmembrane region" description="Helical" evidence="8">
    <location>
        <begin position="62"/>
        <end position="82"/>
    </location>
</feature>
<feature type="transmembrane region" description="Helical" evidence="8">
    <location>
        <begin position="94"/>
        <end position="113"/>
    </location>
</feature>
<sequence length="307" mass="32908">MEDSFAKVMSLAAFIVLGHLLRRFNILKDQAFAAISALVMNVTLPCVILTNLNGVRIEGDMLLIAGLGLLTNIIFLVWGLFLSRNIADTQWRDFVRLNVGGYSVGPFAVPYVQSFFPTTGLMATCMFDVGNCVMAGGGTFAVIAGTRVKTTLWRTVKLVVSKLVRSGPLVTFAFVGLMSVLDMRLPDGVITSTAIGAHANTFLCMIMIGESISFSMGGGKMGKVLKLLASRWVVCILIALGVWHFLPFEEEIRMALTLTCLSPIPAMSLVFTAQLDGDIAMAANMSSLSVGCSIIGMSVALMLFGAL</sequence>
<accession>K1JU98</accession>
<dbReference type="InterPro" id="IPR002657">
    <property type="entry name" value="BilAc:Na_symport/Acr3"/>
</dbReference>
<evidence type="ECO:0000256" key="2">
    <source>
        <dbReference type="ARBA" id="ARBA00010145"/>
    </source>
</evidence>
<dbReference type="OrthoDB" id="3238334at2"/>
<dbReference type="Proteomes" id="UP000005835">
    <property type="component" value="Unassembled WGS sequence"/>
</dbReference>
<feature type="transmembrane region" description="Helical" evidence="8">
    <location>
        <begin position="285"/>
        <end position="306"/>
    </location>
</feature>
<comment type="similarity">
    <text evidence="2">Belongs to the auxin efflux carrier (TC 2.A.69) family.</text>
</comment>